<keyword evidence="3 6" id="KW-0812">Transmembrane</keyword>
<proteinExistence type="predicted"/>
<evidence type="ECO:0000256" key="6">
    <source>
        <dbReference type="SAM" id="Phobius"/>
    </source>
</evidence>
<feature type="transmembrane region" description="Helical" evidence="6">
    <location>
        <begin position="170"/>
        <end position="193"/>
    </location>
</feature>
<dbReference type="EMBL" id="FOBW01000005">
    <property type="protein sequence ID" value="SEM71575.1"/>
    <property type="molecule type" value="Genomic_DNA"/>
</dbReference>
<dbReference type="STRING" id="930146.SAMN05192533_10567"/>
<keyword evidence="5 6" id="KW-0472">Membrane</keyword>
<keyword evidence="8" id="KW-1185">Reference proteome</keyword>
<dbReference type="GO" id="GO:0005886">
    <property type="term" value="C:plasma membrane"/>
    <property type="evidence" value="ECO:0007669"/>
    <property type="project" value="UniProtKB-SubCell"/>
</dbReference>
<evidence type="ECO:0000256" key="3">
    <source>
        <dbReference type="ARBA" id="ARBA00022692"/>
    </source>
</evidence>
<evidence type="ECO:0000256" key="4">
    <source>
        <dbReference type="ARBA" id="ARBA00022989"/>
    </source>
</evidence>
<feature type="transmembrane region" description="Helical" evidence="6">
    <location>
        <begin position="139"/>
        <end position="164"/>
    </location>
</feature>
<protein>
    <submittedName>
        <fullName evidence="7">Uncharacterized 5xTM membrane BCR, YitT family COG1284</fullName>
    </submittedName>
</protein>
<feature type="transmembrane region" description="Helical" evidence="6">
    <location>
        <begin position="54"/>
        <end position="76"/>
    </location>
</feature>
<comment type="subcellular location">
    <subcellularLocation>
        <location evidence="1">Cell membrane</location>
        <topology evidence="1">Multi-pass membrane protein</topology>
    </subcellularLocation>
</comment>
<dbReference type="Proteomes" id="UP000198553">
    <property type="component" value="Unassembled WGS sequence"/>
</dbReference>
<dbReference type="InterPro" id="IPR051461">
    <property type="entry name" value="UPF0750_membrane"/>
</dbReference>
<gene>
    <name evidence="7" type="ORF">SAMN05192533_10567</name>
</gene>
<evidence type="ECO:0000256" key="1">
    <source>
        <dbReference type="ARBA" id="ARBA00004651"/>
    </source>
</evidence>
<dbReference type="PANTHER" id="PTHR33545">
    <property type="entry name" value="UPF0750 MEMBRANE PROTEIN YITT-RELATED"/>
    <property type="match status" value="1"/>
</dbReference>
<reference evidence="8" key="1">
    <citation type="submission" date="2016-10" db="EMBL/GenBank/DDBJ databases">
        <authorList>
            <person name="Varghese N."/>
            <person name="Submissions S."/>
        </authorList>
    </citation>
    <scope>NUCLEOTIDE SEQUENCE [LARGE SCALE GENOMIC DNA]</scope>
    <source>
        <strain evidence="8">B48,IBRC-M 10115,DSM 25386,CECT 8001</strain>
    </source>
</reference>
<sequence length="196" mass="21322">MKAYEMEGVVRIFARAAALVIGSILLGIGINGFLVPHQLLDGGIIGIALILQYYFDFPAGLWSALLSIPLIIYAWVKDRNQFHGSFYGMIVTAVFIDLFAPYQFFLPIWLSAILGGAICGIGVGIMLRYKTSTGGTDLIAYFVAKATPLNIGFIIAFMDGLIVLLGYQTLGLQSVVFSTITILIAGYLASVCYERF</sequence>
<dbReference type="AlphaFoldDB" id="A0A1H8ALD5"/>
<evidence type="ECO:0000313" key="7">
    <source>
        <dbReference type="EMBL" id="SEM71575.1"/>
    </source>
</evidence>
<name>A0A1H8ALD5_9BACI</name>
<organism evidence="7 8">
    <name type="scientific">Mesobacillus persicus</name>
    <dbReference type="NCBI Taxonomy" id="930146"/>
    <lineage>
        <taxon>Bacteria</taxon>
        <taxon>Bacillati</taxon>
        <taxon>Bacillota</taxon>
        <taxon>Bacilli</taxon>
        <taxon>Bacillales</taxon>
        <taxon>Bacillaceae</taxon>
        <taxon>Mesobacillus</taxon>
    </lineage>
</organism>
<dbReference type="InterPro" id="IPR003740">
    <property type="entry name" value="YitT"/>
</dbReference>
<evidence type="ECO:0000256" key="2">
    <source>
        <dbReference type="ARBA" id="ARBA00022475"/>
    </source>
</evidence>
<accession>A0A1H8ALD5</accession>
<evidence type="ECO:0000256" key="5">
    <source>
        <dbReference type="ARBA" id="ARBA00023136"/>
    </source>
</evidence>
<feature type="transmembrane region" description="Helical" evidence="6">
    <location>
        <begin position="85"/>
        <end position="102"/>
    </location>
</feature>
<keyword evidence="2" id="KW-1003">Cell membrane</keyword>
<keyword evidence="4 6" id="KW-1133">Transmembrane helix</keyword>
<feature type="transmembrane region" description="Helical" evidence="6">
    <location>
        <begin position="108"/>
        <end position="127"/>
    </location>
</feature>
<feature type="transmembrane region" description="Helical" evidence="6">
    <location>
        <begin position="12"/>
        <end position="34"/>
    </location>
</feature>
<evidence type="ECO:0000313" key="8">
    <source>
        <dbReference type="Proteomes" id="UP000198553"/>
    </source>
</evidence>
<dbReference type="Pfam" id="PF02588">
    <property type="entry name" value="YitT_membrane"/>
    <property type="match status" value="1"/>
</dbReference>
<dbReference type="PANTHER" id="PTHR33545:SF5">
    <property type="entry name" value="UPF0750 MEMBRANE PROTEIN YITT"/>
    <property type="match status" value="1"/>
</dbReference>